<dbReference type="EMBL" id="CAJHUC010000999">
    <property type="protein sequence ID" value="CAD7699344.1"/>
    <property type="molecule type" value="Genomic_DNA"/>
</dbReference>
<proteinExistence type="predicted"/>
<evidence type="ECO:0000256" key="1">
    <source>
        <dbReference type="SAM" id="MobiDB-lite"/>
    </source>
</evidence>
<gene>
    <name evidence="2" type="ORF">OSTQU699_LOCUS4703</name>
</gene>
<feature type="compositionally biased region" description="Polar residues" evidence="1">
    <location>
        <begin position="45"/>
        <end position="54"/>
    </location>
</feature>
<organism evidence="2 3">
    <name type="scientific">Ostreobium quekettii</name>
    <dbReference type="NCBI Taxonomy" id="121088"/>
    <lineage>
        <taxon>Eukaryota</taxon>
        <taxon>Viridiplantae</taxon>
        <taxon>Chlorophyta</taxon>
        <taxon>core chlorophytes</taxon>
        <taxon>Ulvophyceae</taxon>
        <taxon>TCBD clade</taxon>
        <taxon>Bryopsidales</taxon>
        <taxon>Ostreobineae</taxon>
        <taxon>Ostreobiaceae</taxon>
        <taxon>Ostreobium</taxon>
    </lineage>
</organism>
<dbReference type="AlphaFoldDB" id="A0A8S1IW33"/>
<accession>A0A8S1IW33</accession>
<feature type="region of interest" description="Disordered" evidence="1">
    <location>
        <begin position="1"/>
        <end position="54"/>
    </location>
</feature>
<evidence type="ECO:0000313" key="3">
    <source>
        <dbReference type="Proteomes" id="UP000708148"/>
    </source>
</evidence>
<sequence length="144" mass="15137">MASIVGRLARTLSSGAEEASHRRSSSSSDGCGGGILSPRPVGTPRISTSPSFNDFSLNAQEDAEEEYRSLFADMADAKTICDNGIDQSNTTRCENSTAGAQPVGAVPPKAVPTARATLKSRARSVKVMGMDAYDYCDLLRSSSL</sequence>
<name>A0A8S1IW33_9CHLO</name>
<protein>
    <submittedName>
        <fullName evidence="2">Uncharacterized protein</fullName>
    </submittedName>
</protein>
<reference evidence="2" key="1">
    <citation type="submission" date="2020-12" db="EMBL/GenBank/DDBJ databases">
        <authorList>
            <person name="Iha C."/>
        </authorList>
    </citation>
    <scope>NUCLEOTIDE SEQUENCE</scope>
</reference>
<evidence type="ECO:0000313" key="2">
    <source>
        <dbReference type="EMBL" id="CAD7699344.1"/>
    </source>
</evidence>
<keyword evidence="3" id="KW-1185">Reference proteome</keyword>
<dbReference type="OrthoDB" id="10641930at2759"/>
<dbReference type="Proteomes" id="UP000708148">
    <property type="component" value="Unassembled WGS sequence"/>
</dbReference>
<comment type="caution">
    <text evidence="2">The sequence shown here is derived from an EMBL/GenBank/DDBJ whole genome shotgun (WGS) entry which is preliminary data.</text>
</comment>